<dbReference type="Proteomes" id="UP000683557">
    <property type="component" value="Chromosome"/>
</dbReference>
<dbReference type="GO" id="GO:0008168">
    <property type="term" value="F:methyltransferase activity"/>
    <property type="evidence" value="ECO:0007669"/>
    <property type="project" value="UniProtKB-KW"/>
</dbReference>
<dbReference type="Pfam" id="PF08241">
    <property type="entry name" value="Methyltransf_11"/>
    <property type="match status" value="1"/>
</dbReference>
<sequence>MLEWPRYSVYDSPDYLDLRNKIANPGPGRPKAWAYPWCVLNGRLEKYQTCMDFGCGSWTNLTHHISGITDFLTIGLDLDNLQQDTDKVRFFITPTDRIEFPDNFFDRVFSVSVLEHVPVAQRETVLKELFRVLRPGGLAVLVIDWVFGMTPSLLQQLSVSQYLGRIGSQIYGNYDFAKLIDDYSDIVVPLEAIDRAMLPGADEFDENAILADTDILVSLSDQVTDVELFKYTAPGLILRKL</sequence>
<keyword evidence="3" id="KW-1185">Reference proteome</keyword>
<organism evidence="2 3">
    <name type="scientific">Geomonas oryzisoli</name>
    <dbReference type="NCBI Taxonomy" id="2847992"/>
    <lineage>
        <taxon>Bacteria</taxon>
        <taxon>Pseudomonadati</taxon>
        <taxon>Thermodesulfobacteriota</taxon>
        <taxon>Desulfuromonadia</taxon>
        <taxon>Geobacterales</taxon>
        <taxon>Geobacteraceae</taxon>
        <taxon>Geomonas</taxon>
    </lineage>
</organism>
<dbReference type="RefSeq" id="WP_216799264.1">
    <property type="nucleotide sequence ID" value="NZ_CP076723.1"/>
</dbReference>
<evidence type="ECO:0000313" key="3">
    <source>
        <dbReference type="Proteomes" id="UP000683557"/>
    </source>
</evidence>
<keyword evidence="2" id="KW-0808">Transferase</keyword>
<dbReference type="CDD" id="cd02440">
    <property type="entry name" value="AdoMet_MTases"/>
    <property type="match status" value="1"/>
</dbReference>
<evidence type="ECO:0000313" key="2">
    <source>
        <dbReference type="EMBL" id="QWV92459.1"/>
    </source>
</evidence>
<keyword evidence="2" id="KW-0489">Methyltransferase</keyword>
<evidence type="ECO:0000259" key="1">
    <source>
        <dbReference type="Pfam" id="PF08241"/>
    </source>
</evidence>
<accession>A0ABX8J4G6</accession>
<feature type="domain" description="Methyltransferase type 11" evidence="1">
    <location>
        <begin position="75"/>
        <end position="140"/>
    </location>
</feature>
<gene>
    <name evidence="2" type="ORF">KP004_14785</name>
</gene>
<name>A0ABX8J4G6_9BACT</name>
<dbReference type="InterPro" id="IPR013216">
    <property type="entry name" value="Methyltransf_11"/>
</dbReference>
<dbReference type="EMBL" id="CP076723">
    <property type="protein sequence ID" value="QWV92459.1"/>
    <property type="molecule type" value="Genomic_DNA"/>
</dbReference>
<dbReference type="GO" id="GO:0032259">
    <property type="term" value="P:methylation"/>
    <property type="evidence" value="ECO:0007669"/>
    <property type="project" value="UniProtKB-KW"/>
</dbReference>
<protein>
    <submittedName>
        <fullName evidence="2">Class I SAM-dependent methyltransferase</fullName>
    </submittedName>
</protein>
<reference evidence="2 3" key="1">
    <citation type="submission" date="2021-06" db="EMBL/GenBank/DDBJ databases">
        <title>Gemonas diversity in paddy soil.</title>
        <authorList>
            <person name="Liu G."/>
        </authorList>
    </citation>
    <scope>NUCLEOTIDE SEQUENCE [LARGE SCALE GENOMIC DNA]</scope>
    <source>
        <strain evidence="2 3">RG10</strain>
    </source>
</reference>
<proteinExistence type="predicted"/>